<name>A0A2S7ET69_9XANT</name>
<evidence type="ECO:0000313" key="3">
    <source>
        <dbReference type="Proteomes" id="UP000238261"/>
    </source>
</evidence>
<dbReference type="Proteomes" id="UP000238261">
    <property type="component" value="Unassembled WGS sequence"/>
</dbReference>
<proteinExistence type="predicted"/>
<dbReference type="AlphaFoldDB" id="A0A2S7ET69"/>
<sequence>MGFGQLGRGVNMKRFLVGFAVTLASVVVVGWLFNQSIYQGWGATNQPPGWVQAIGVFLWLLFGSGMAYVLLPVLGGALWVWLGKSKGGRFSGVVSSVGAPDGGRGCEIAGRVSIGGEHVGTVVVPDALLDFWRHPGVSPGTPRQLELLKVGRCAVALRCERGTRNAWGLGAIHKAFPFMSMGFFAVTVVSLGFGALFTYFPVYLWGASRVNRFLLPEQTPLNATTGAGRA</sequence>
<dbReference type="EMBL" id="MDEG01000016">
    <property type="protein sequence ID" value="PPU96315.1"/>
    <property type="molecule type" value="Genomic_DNA"/>
</dbReference>
<keyword evidence="1" id="KW-0472">Membrane</keyword>
<keyword evidence="3" id="KW-1185">Reference proteome</keyword>
<evidence type="ECO:0000256" key="1">
    <source>
        <dbReference type="SAM" id="Phobius"/>
    </source>
</evidence>
<organism evidence="2 3">
    <name type="scientific">Xanthomonas hyacinthi</name>
    <dbReference type="NCBI Taxonomy" id="56455"/>
    <lineage>
        <taxon>Bacteria</taxon>
        <taxon>Pseudomonadati</taxon>
        <taxon>Pseudomonadota</taxon>
        <taxon>Gammaproteobacteria</taxon>
        <taxon>Lysobacterales</taxon>
        <taxon>Lysobacteraceae</taxon>
        <taxon>Xanthomonas</taxon>
    </lineage>
</organism>
<feature type="transmembrane region" description="Helical" evidence="1">
    <location>
        <begin position="53"/>
        <end position="82"/>
    </location>
</feature>
<feature type="transmembrane region" description="Helical" evidence="1">
    <location>
        <begin position="183"/>
        <end position="206"/>
    </location>
</feature>
<protein>
    <submittedName>
        <fullName evidence="2">Uncharacterized protein</fullName>
    </submittedName>
</protein>
<keyword evidence="1" id="KW-0812">Transmembrane</keyword>
<comment type="caution">
    <text evidence="2">The sequence shown here is derived from an EMBL/GenBank/DDBJ whole genome shotgun (WGS) entry which is preliminary data.</text>
</comment>
<keyword evidence="1" id="KW-1133">Transmembrane helix</keyword>
<gene>
    <name evidence="2" type="ORF">XhyaCFBP1156_15290</name>
</gene>
<evidence type="ECO:0000313" key="2">
    <source>
        <dbReference type="EMBL" id="PPU96315.1"/>
    </source>
</evidence>
<accession>A0A2S7ET69</accession>
<feature type="transmembrane region" description="Helical" evidence="1">
    <location>
        <begin position="15"/>
        <end position="33"/>
    </location>
</feature>
<reference evidence="3" key="1">
    <citation type="submission" date="2016-08" db="EMBL/GenBank/DDBJ databases">
        <authorList>
            <person name="Merda D."/>
            <person name="Briand M."/>
            <person name="Taghouti G."/>
            <person name="Carrere S."/>
            <person name="Gouzy J."/>
            <person name="Portier P."/>
            <person name="Jacques M.-A."/>
            <person name="Fischer-Le Saux M."/>
        </authorList>
    </citation>
    <scope>NUCLEOTIDE SEQUENCE [LARGE SCALE GENOMIC DNA]</scope>
    <source>
        <strain evidence="3">CFBP1156</strain>
    </source>
</reference>